<dbReference type="OrthoDB" id="2142759at2759"/>
<feature type="region of interest" description="Disordered" evidence="1">
    <location>
        <begin position="136"/>
        <end position="183"/>
    </location>
</feature>
<evidence type="ECO:0000313" key="4">
    <source>
        <dbReference type="Proteomes" id="UP000078559"/>
    </source>
</evidence>
<name>A0A194WE98_CYTMA</name>
<organism evidence="3 4">
    <name type="scientific">Cytospora mali</name>
    <name type="common">Apple Valsa canker fungus</name>
    <name type="synonym">Valsa mali</name>
    <dbReference type="NCBI Taxonomy" id="578113"/>
    <lineage>
        <taxon>Eukaryota</taxon>
        <taxon>Fungi</taxon>
        <taxon>Dikarya</taxon>
        <taxon>Ascomycota</taxon>
        <taxon>Pezizomycotina</taxon>
        <taxon>Sordariomycetes</taxon>
        <taxon>Sordariomycetidae</taxon>
        <taxon>Diaporthales</taxon>
        <taxon>Cytosporaceae</taxon>
        <taxon>Cytospora</taxon>
    </lineage>
</organism>
<keyword evidence="4" id="KW-1185">Reference proteome</keyword>
<feature type="compositionally biased region" description="Low complexity" evidence="1">
    <location>
        <begin position="155"/>
        <end position="164"/>
    </location>
</feature>
<dbReference type="Pfam" id="PF13391">
    <property type="entry name" value="HNH_2"/>
    <property type="match status" value="1"/>
</dbReference>
<dbReference type="InterPro" id="IPR003615">
    <property type="entry name" value="HNH_nuc"/>
</dbReference>
<accession>A0A194WE98</accession>
<dbReference type="AlphaFoldDB" id="A0A194WE98"/>
<feature type="domain" description="HNH nuclease" evidence="2">
    <location>
        <begin position="219"/>
        <end position="297"/>
    </location>
</feature>
<feature type="compositionally biased region" description="Basic and acidic residues" evidence="1">
    <location>
        <begin position="483"/>
        <end position="496"/>
    </location>
</feature>
<feature type="region of interest" description="Disordered" evidence="1">
    <location>
        <begin position="364"/>
        <end position="390"/>
    </location>
</feature>
<evidence type="ECO:0000259" key="2">
    <source>
        <dbReference type="Pfam" id="PF13391"/>
    </source>
</evidence>
<protein>
    <recommendedName>
        <fullName evidence="2">HNH nuclease domain-containing protein</fullName>
    </recommendedName>
</protein>
<evidence type="ECO:0000313" key="3">
    <source>
        <dbReference type="EMBL" id="KUI74580.1"/>
    </source>
</evidence>
<proteinExistence type="predicted"/>
<evidence type="ECO:0000256" key="1">
    <source>
        <dbReference type="SAM" id="MobiDB-lite"/>
    </source>
</evidence>
<feature type="compositionally biased region" description="Low complexity" evidence="1">
    <location>
        <begin position="173"/>
        <end position="182"/>
    </location>
</feature>
<reference evidence="3" key="1">
    <citation type="submission" date="2014-12" db="EMBL/GenBank/DDBJ databases">
        <title>Genome Sequence of Valsa Canker Pathogens Uncovers a Specific Adaption of Colonization on Woody Bark.</title>
        <authorList>
            <person name="Yin Z."/>
            <person name="Liu H."/>
            <person name="Gao X."/>
            <person name="Li Z."/>
            <person name="Song N."/>
            <person name="Ke X."/>
            <person name="Dai Q."/>
            <person name="Wu Y."/>
            <person name="Sun Y."/>
            <person name="Xu J.-R."/>
            <person name="Kang Z.K."/>
            <person name="Wang L."/>
            <person name="Huang L."/>
        </authorList>
    </citation>
    <scope>NUCLEOTIDE SEQUENCE [LARGE SCALE GENOMIC DNA]</scope>
    <source>
        <strain evidence="3">03-8</strain>
    </source>
</reference>
<gene>
    <name evidence="3" type="ORF">VM1G_10064</name>
</gene>
<feature type="compositionally biased region" description="Basic and acidic residues" evidence="1">
    <location>
        <begin position="364"/>
        <end position="375"/>
    </location>
</feature>
<dbReference type="EMBL" id="CM003110">
    <property type="protein sequence ID" value="KUI74580.1"/>
    <property type="molecule type" value="Genomic_DNA"/>
</dbReference>
<dbReference type="Proteomes" id="UP000078559">
    <property type="component" value="Chromosome 13"/>
</dbReference>
<sequence length="496" mass="55519">MSLSKPQRAMSWNVEFFNFSLRVGGVCQRPPPDLPGLPGLLSVADIAHELNVCFVCDPPADNAASWAPALLLPSPSAKNLIILDQRNNDPFPMPTADVHSYQYVFHLDCAHPEDPHKINDTCIYRKPGMIKRRKDQRYIDIGSRSSDPNVADFPTRTSSRTRTSSLKRDSTHSSRSPSPSRTVASIPDELCFIPPDERREMTRIINQYATNVFQSCPRCVITGEGNYYGIQGPGLEAAHIVPQSQWNKYPIDEGIPESGNIELLKIAWRSTWDAQRNGIMLLSIVHRCFDARLIAIHPKTKLVRVFVNYDPLNKYHGKKVNLPRSVPVEVWQHHWDMCCLENTVGTSLPFPGSLTDIDIPELPKPKVQKLDHGDPTKQGSSFKATDSKATDTQATDIQATDIQASSVSIYHGSHPPSPPLSKRASVEREPWPFGKEILNDPDIVQQVIGEDKVLEEINIEDGRGRPRKRKQPGCTATEEYAEDRDSADGAKKQRLD</sequence>
<feature type="region of interest" description="Disordered" evidence="1">
    <location>
        <begin position="456"/>
        <end position="496"/>
    </location>
</feature>